<evidence type="ECO:0000256" key="2">
    <source>
        <dbReference type="ARBA" id="ARBA00022741"/>
    </source>
</evidence>
<keyword evidence="2" id="KW-0547">Nucleotide-binding</keyword>
<protein>
    <submittedName>
        <fullName evidence="5">Iron complex transport system ATP-binding protein/zinc transport system ATP-binding protein</fullName>
    </submittedName>
</protein>
<comment type="caution">
    <text evidence="5">The sequence shown here is derived from an EMBL/GenBank/DDBJ whole genome shotgun (WGS) entry which is preliminary data.</text>
</comment>
<name>A0ABY1NI24_9BACT</name>
<sequence>MTEGIRVENLSIGYRGKTVVSGLSFSMMEEEFWLVAGPNGVGKTTLIKTLLGIIPPVSGRIYIHGIDCTFSCDERRYLSYVPQMENYSKDFPATTIEVIVSGYYPRLRKFEPVPDKVFKIAENWLEEFDLYHVKDYPFSKLSGGQQKKTLIARALISDPHYLFLDEPTTGVDLKSSRKILSLINSLHKEKNFGICMVTHDITSVWEYIDKVILLGYRKFFVGDKEKLLDEELLSSIYEVRVKVLETEAGPVFLVGDKHY</sequence>
<gene>
    <name evidence="5" type="ORF">SAMN06265339_0787</name>
</gene>
<evidence type="ECO:0000313" key="5">
    <source>
        <dbReference type="EMBL" id="SMP10350.1"/>
    </source>
</evidence>
<keyword evidence="3 5" id="KW-0067">ATP-binding</keyword>
<reference evidence="5 6" key="1">
    <citation type="submission" date="2017-05" db="EMBL/GenBank/DDBJ databases">
        <authorList>
            <person name="Varghese N."/>
            <person name="Submissions S."/>
        </authorList>
    </citation>
    <scope>NUCLEOTIDE SEQUENCE [LARGE SCALE GENOMIC DNA]</scope>
    <source>
        <strain evidence="5 6">DSM 15522</strain>
    </source>
</reference>
<proteinExistence type="predicted"/>
<keyword evidence="6" id="KW-1185">Reference proteome</keyword>
<feature type="domain" description="ABC transporter" evidence="4">
    <location>
        <begin position="5"/>
        <end position="241"/>
    </location>
</feature>
<dbReference type="SUPFAM" id="SSF52540">
    <property type="entry name" value="P-loop containing nucleoside triphosphate hydrolases"/>
    <property type="match status" value="1"/>
</dbReference>
<organism evidence="5 6">
    <name type="scientific">Desulfurobacterium pacificum</name>
    <dbReference type="NCBI Taxonomy" id="240166"/>
    <lineage>
        <taxon>Bacteria</taxon>
        <taxon>Pseudomonadati</taxon>
        <taxon>Aquificota</taxon>
        <taxon>Aquificia</taxon>
        <taxon>Desulfurobacteriales</taxon>
        <taxon>Desulfurobacteriaceae</taxon>
        <taxon>Desulfurobacterium</taxon>
    </lineage>
</organism>
<dbReference type="InterPro" id="IPR003593">
    <property type="entry name" value="AAA+_ATPase"/>
</dbReference>
<dbReference type="RefSeq" id="WP_283400275.1">
    <property type="nucleotide sequence ID" value="NZ_FXUB01000002.1"/>
</dbReference>
<dbReference type="Pfam" id="PF00005">
    <property type="entry name" value="ABC_tran"/>
    <property type="match status" value="1"/>
</dbReference>
<evidence type="ECO:0000313" key="6">
    <source>
        <dbReference type="Proteomes" id="UP001157911"/>
    </source>
</evidence>
<dbReference type="EMBL" id="FXUB01000002">
    <property type="protein sequence ID" value="SMP10350.1"/>
    <property type="molecule type" value="Genomic_DNA"/>
</dbReference>
<keyword evidence="1" id="KW-0813">Transport</keyword>
<dbReference type="InterPro" id="IPR003439">
    <property type="entry name" value="ABC_transporter-like_ATP-bd"/>
</dbReference>
<dbReference type="InterPro" id="IPR027417">
    <property type="entry name" value="P-loop_NTPase"/>
</dbReference>
<dbReference type="GO" id="GO:0005524">
    <property type="term" value="F:ATP binding"/>
    <property type="evidence" value="ECO:0007669"/>
    <property type="project" value="UniProtKB-KW"/>
</dbReference>
<dbReference type="PANTHER" id="PTHR42734">
    <property type="entry name" value="METAL TRANSPORT SYSTEM ATP-BINDING PROTEIN TM_0124-RELATED"/>
    <property type="match status" value="1"/>
</dbReference>
<evidence type="ECO:0000256" key="1">
    <source>
        <dbReference type="ARBA" id="ARBA00022448"/>
    </source>
</evidence>
<evidence type="ECO:0000256" key="3">
    <source>
        <dbReference type="ARBA" id="ARBA00022840"/>
    </source>
</evidence>
<dbReference type="Gene3D" id="3.40.50.300">
    <property type="entry name" value="P-loop containing nucleotide triphosphate hydrolases"/>
    <property type="match status" value="1"/>
</dbReference>
<dbReference type="Proteomes" id="UP001157911">
    <property type="component" value="Unassembled WGS sequence"/>
</dbReference>
<accession>A0ABY1NI24</accession>
<evidence type="ECO:0000259" key="4">
    <source>
        <dbReference type="PROSITE" id="PS50893"/>
    </source>
</evidence>
<dbReference type="InterPro" id="IPR050153">
    <property type="entry name" value="Metal_Ion_Import_ABC"/>
</dbReference>
<dbReference type="PROSITE" id="PS50893">
    <property type="entry name" value="ABC_TRANSPORTER_2"/>
    <property type="match status" value="1"/>
</dbReference>
<dbReference type="SMART" id="SM00382">
    <property type="entry name" value="AAA"/>
    <property type="match status" value="1"/>
</dbReference>